<organism evidence="1 2">
    <name type="scientific">Choiromyces venosus 120613-1</name>
    <dbReference type="NCBI Taxonomy" id="1336337"/>
    <lineage>
        <taxon>Eukaryota</taxon>
        <taxon>Fungi</taxon>
        <taxon>Dikarya</taxon>
        <taxon>Ascomycota</taxon>
        <taxon>Pezizomycotina</taxon>
        <taxon>Pezizomycetes</taxon>
        <taxon>Pezizales</taxon>
        <taxon>Tuberaceae</taxon>
        <taxon>Choiromyces</taxon>
    </lineage>
</organism>
<dbReference type="OrthoDB" id="5338955at2759"/>
<dbReference type="EMBL" id="ML120420">
    <property type="protein sequence ID" value="RPA95868.1"/>
    <property type="molecule type" value="Genomic_DNA"/>
</dbReference>
<dbReference type="STRING" id="1336337.A0A3N4JFX9"/>
<name>A0A3N4JFX9_9PEZI</name>
<protein>
    <submittedName>
        <fullName evidence="1">Uncharacterized protein</fullName>
    </submittedName>
</protein>
<dbReference type="AlphaFoldDB" id="A0A3N4JFX9"/>
<gene>
    <name evidence="1" type="ORF">L873DRAFT_1696418</name>
</gene>
<sequence length="780" mass="88246">MNRPRRPKGSHYEPPRPNVSTFFTSILEPFVAIFSPWRALPPEAPCAPFHSVGESFELLSARILAKKSTSTALREYKRLKAIDPSLRLTGPAIIVFLRSLLKLGLHTPVLEVLEMENLMVEEGIMRLKIAMEGLSPEQRRRVVGRLVEVGGDLRQNRFRSLVSGEIKSFEAENVTVKSDSEYARDIRSARDGDEMRKLLDEIVSTKATITNGTSQLIASRLVELNELSLGASYALEPLINTSKSNYIAKICDALCDARQYGAGYALIMKALKTGKYGLLSDLDMKHGVRTVDTMSQPYQQLQDLWNAMKSSSAIYPRDLSYHTYAAFLGRATRLRLGPLGSFREGGGETPLLTMSIEIIVRLTDKEKKMAKGLLGSMLEAWIWSWGRTCRQKPDLRSLEGSIPFMASFFNILPPESRDPAILMAVERITTNCISSGLEVWPVRIIWPFVSTLAQTKIWQEEESISLWATERVLLRKRLAPTYLRYRTDAEIARFIARHYLPLRLGLTGPKRVTQQTQDAERVLVRMRSLEYGTANLPDLSVFALAILAFKDTCIPSTTLLIDTIYTLCRLHRYADIPILLSSLKSYNITSSRSDIARLIRLLTKAHPESALKLLQTYPDTQYSVFAQFIVRTASLYPDLALRAYQLLTPPTLHYFSRFQPKIPGRRLPGRKLLIAMGWKFANSPVLSPRQCSRYAQKCLKAMLMLRLDPGPKMGWAIAVAGIERAVRAGIPVSREWGRVKWVLKAVSKNAGARRAAEVDLLLRSWERKIWDDRMGMRRRS</sequence>
<accession>A0A3N4JFX9</accession>
<keyword evidence="2" id="KW-1185">Reference proteome</keyword>
<evidence type="ECO:0000313" key="1">
    <source>
        <dbReference type="EMBL" id="RPA95868.1"/>
    </source>
</evidence>
<reference evidence="1 2" key="1">
    <citation type="journal article" date="2018" name="Nat. Ecol. Evol.">
        <title>Pezizomycetes genomes reveal the molecular basis of ectomycorrhizal truffle lifestyle.</title>
        <authorList>
            <person name="Murat C."/>
            <person name="Payen T."/>
            <person name="Noel B."/>
            <person name="Kuo A."/>
            <person name="Morin E."/>
            <person name="Chen J."/>
            <person name="Kohler A."/>
            <person name="Krizsan K."/>
            <person name="Balestrini R."/>
            <person name="Da Silva C."/>
            <person name="Montanini B."/>
            <person name="Hainaut M."/>
            <person name="Levati E."/>
            <person name="Barry K.W."/>
            <person name="Belfiori B."/>
            <person name="Cichocki N."/>
            <person name="Clum A."/>
            <person name="Dockter R.B."/>
            <person name="Fauchery L."/>
            <person name="Guy J."/>
            <person name="Iotti M."/>
            <person name="Le Tacon F."/>
            <person name="Lindquist E.A."/>
            <person name="Lipzen A."/>
            <person name="Malagnac F."/>
            <person name="Mello A."/>
            <person name="Molinier V."/>
            <person name="Miyauchi S."/>
            <person name="Poulain J."/>
            <person name="Riccioni C."/>
            <person name="Rubini A."/>
            <person name="Sitrit Y."/>
            <person name="Splivallo R."/>
            <person name="Traeger S."/>
            <person name="Wang M."/>
            <person name="Zifcakova L."/>
            <person name="Wipf D."/>
            <person name="Zambonelli A."/>
            <person name="Paolocci F."/>
            <person name="Nowrousian M."/>
            <person name="Ottonello S."/>
            <person name="Baldrian P."/>
            <person name="Spatafora J.W."/>
            <person name="Henrissat B."/>
            <person name="Nagy L.G."/>
            <person name="Aury J.M."/>
            <person name="Wincker P."/>
            <person name="Grigoriev I.V."/>
            <person name="Bonfante P."/>
            <person name="Martin F.M."/>
        </authorList>
    </citation>
    <scope>NUCLEOTIDE SEQUENCE [LARGE SCALE GENOMIC DNA]</scope>
    <source>
        <strain evidence="1 2">120613-1</strain>
    </source>
</reference>
<dbReference type="Proteomes" id="UP000276215">
    <property type="component" value="Unassembled WGS sequence"/>
</dbReference>
<evidence type="ECO:0000313" key="2">
    <source>
        <dbReference type="Proteomes" id="UP000276215"/>
    </source>
</evidence>
<proteinExistence type="predicted"/>